<dbReference type="GO" id="GO:0003824">
    <property type="term" value="F:catalytic activity"/>
    <property type="evidence" value="ECO:0007669"/>
    <property type="project" value="InterPro"/>
</dbReference>
<name>A0A8E2EXM6_9PEZI</name>
<dbReference type="InterPro" id="IPR045138">
    <property type="entry name" value="MeCP2/MBD4"/>
</dbReference>
<dbReference type="SUPFAM" id="SSF48150">
    <property type="entry name" value="DNA-glycosylase"/>
    <property type="match status" value="1"/>
</dbReference>
<evidence type="ECO:0000256" key="2">
    <source>
        <dbReference type="ARBA" id="ARBA00023242"/>
    </source>
</evidence>
<reference evidence="3 4" key="1">
    <citation type="journal article" date="2016" name="Nat. Commun.">
        <title>Ectomycorrhizal ecology is imprinted in the genome of the dominant symbiotic fungus Cenococcum geophilum.</title>
        <authorList>
            <consortium name="DOE Joint Genome Institute"/>
            <person name="Peter M."/>
            <person name="Kohler A."/>
            <person name="Ohm R.A."/>
            <person name="Kuo A."/>
            <person name="Krutzmann J."/>
            <person name="Morin E."/>
            <person name="Arend M."/>
            <person name="Barry K.W."/>
            <person name="Binder M."/>
            <person name="Choi C."/>
            <person name="Clum A."/>
            <person name="Copeland A."/>
            <person name="Grisel N."/>
            <person name="Haridas S."/>
            <person name="Kipfer T."/>
            <person name="LaButti K."/>
            <person name="Lindquist E."/>
            <person name="Lipzen A."/>
            <person name="Maire R."/>
            <person name="Meier B."/>
            <person name="Mihaltcheva S."/>
            <person name="Molinier V."/>
            <person name="Murat C."/>
            <person name="Poggeler S."/>
            <person name="Quandt C.A."/>
            <person name="Sperisen C."/>
            <person name="Tritt A."/>
            <person name="Tisserant E."/>
            <person name="Crous P.W."/>
            <person name="Henrissat B."/>
            <person name="Nehls U."/>
            <person name="Egli S."/>
            <person name="Spatafora J.W."/>
            <person name="Grigoriev I.V."/>
            <person name="Martin F.M."/>
        </authorList>
    </citation>
    <scope>NUCLEOTIDE SEQUENCE [LARGE SCALE GENOMIC DNA]</scope>
    <source>
        <strain evidence="3 4">CBS 207.34</strain>
    </source>
</reference>
<dbReference type="Gene3D" id="1.10.340.30">
    <property type="entry name" value="Hypothetical protein, domain 2"/>
    <property type="match status" value="1"/>
</dbReference>
<dbReference type="PANTHER" id="PTHR15074:SF0">
    <property type="entry name" value="METHYL-CPG-BINDING DOMAIN PROTEIN 4-LIKE PROTEIN"/>
    <property type="match status" value="1"/>
</dbReference>
<sequence>QSPTASPDKPKRLPAGTSCMPFPPLSAESFGLIQEKVAHDPFKLLVAVTLLNKTKGTVAIPVFHTIIERYPTAADLAHANISDLAAVIQNLGLQNSRTNTLVNLAKTWIKEPPVKGKRYRTLNYPVPGAGRSIRPSEVLDDDDERQGAFEIGHLPGCGSYARDSWRIFCRDKLRGLASGYNGEGAHDTFQPEWTRVVPKDKELRAFLRWSWLREGFAWDPLTGEKEVAAAELRDQAEHGHMSWDDPGS</sequence>
<dbReference type="AlphaFoldDB" id="A0A8E2EXM6"/>
<dbReference type="GO" id="GO:0005634">
    <property type="term" value="C:nucleus"/>
    <property type="evidence" value="ECO:0007669"/>
    <property type="project" value="UniProtKB-SubCell"/>
</dbReference>
<evidence type="ECO:0000256" key="1">
    <source>
        <dbReference type="ARBA" id="ARBA00004123"/>
    </source>
</evidence>
<keyword evidence="2" id="KW-0539">Nucleus</keyword>
<dbReference type="OrthoDB" id="10265068at2759"/>
<dbReference type="GO" id="GO:0003677">
    <property type="term" value="F:DNA binding"/>
    <property type="evidence" value="ECO:0007669"/>
    <property type="project" value="InterPro"/>
</dbReference>
<feature type="non-terminal residue" evidence="3">
    <location>
        <position position="1"/>
    </location>
</feature>
<protein>
    <submittedName>
        <fullName evidence="3">DNA glycosylase</fullName>
    </submittedName>
</protein>
<accession>A0A8E2EXM6</accession>
<dbReference type="PANTHER" id="PTHR15074">
    <property type="entry name" value="METHYL-CPG-BINDING PROTEIN"/>
    <property type="match status" value="1"/>
</dbReference>
<dbReference type="Proteomes" id="UP000250140">
    <property type="component" value="Unassembled WGS sequence"/>
</dbReference>
<dbReference type="EMBL" id="KV750011">
    <property type="protein sequence ID" value="OCL06666.1"/>
    <property type="molecule type" value="Genomic_DNA"/>
</dbReference>
<gene>
    <name evidence="3" type="ORF">AOQ84DRAFT_271044</name>
</gene>
<feature type="non-terminal residue" evidence="3">
    <location>
        <position position="248"/>
    </location>
</feature>
<proteinExistence type="predicted"/>
<evidence type="ECO:0000313" key="3">
    <source>
        <dbReference type="EMBL" id="OCL06666.1"/>
    </source>
</evidence>
<evidence type="ECO:0000313" key="4">
    <source>
        <dbReference type="Proteomes" id="UP000250140"/>
    </source>
</evidence>
<dbReference type="GO" id="GO:0006281">
    <property type="term" value="P:DNA repair"/>
    <property type="evidence" value="ECO:0007669"/>
    <property type="project" value="InterPro"/>
</dbReference>
<comment type="subcellular location">
    <subcellularLocation>
        <location evidence="1">Nucleus</location>
    </subcellularLocation>
</comment>
<keyword evidence="4" id="KW-1185">Reference proteome</keyword>
<dbReference type="InterPro" id="IPR011257">
    <property type="entry name" value="DNA_glycosylase"/>
</dbReference>
<organism evidence="3 4">
    <name type="scientific">Glonium stellatum</name>
    <dbReference type="NCBI Taxonomy" id="574774"/>
    <lineage>
        <taxon>Eukaryota</taxon>
        <taxon>Fungi</taxon>
        <taxon>Dikarya</taxon>
        <taxon>Ascomycota</taxon>
        <taxon>Pezizomycotina</taxon>
        <taxon>Dothideomycetes</taxon>
        <taxon>Pleosporomycetidae</taxon>
        <taxon>Gloniales</taxon>
        <taxon>Gloniaceae</taxon>
        <taxon>Glonium</taxon>
    </lineage>
</organism>